<keyword evidence="4" id="KW-1185">Reference proteome</keyword>
<sequence length="253" mass="29610">MDLDRRVRRGRERLAQEVEPAPPAPLSAEKSEQLSVLEEKIKNLLEQVESLGEAGKVDEAEALMRKVEALNAEKTVLTQQPQNDKVLMLAQEKKMALCEVCGSFLVANDAAERTQSHVTGKQHIGYGMVRDFISEFKEAKEKAREEEKLAREKEAEERRKQKKEYQSRRSRSDSGDRDKYCDRDKDSDRYQDRDLDRERSREWSGRGSRDGEREWRYKNGRDGGRDRHHNRSRSRSPGRHSHRRSSRSPVRRY</sequence>
<evidence type="ECO:0000256" key="1">
    <source>
        <dbReference type="ARBA" id="ARBA00005655"/>
    </source>
</evidence>
<feature type="region of interest" description="Disordered" evidence="2">
    <location>
        <begin position="1"/>
        <end position="32"/>
    </location>
</feature>
<proteinExistence type="inferred from homology"/>
<feature type="compositionally biased region" description="Basic residues" evidence="2">
    <location>
        <begin position="1"/>
        <end position="11"/>
    </location>
</feature>
<dbReference type="PANTHER" id="PTHR12375">
    <property type="entry name" value="RNA-BINDING PROTEIN LUC7-RELATED"/>
    <property type="match status" value="1"/>
</dbReference>
<evidence type="ECO:0008006" key="5">
    <source>
        <dbReference type="Google" id="ProtNLM"/>
    </source>
</evidence>
<dbReference type="InterPro" id="IPR004882">
    <property type="entry name" value="Luc7-rel"/>
</dbReference>
<evidence type="ECO:0000256" key="2">
    <source>
        <dbReference type="SAM" id="MobiDB-lite"/>
    </source>
</evidence>
<accession>A0ABR0MTN3</accession>
<organism evidence="3 4">
    <name type="scientific">Gossypium arboreum</name>
    <name type="common">Tree cotton</name>
    <name type="synonym">Gossypium nanking</name>
    <dbReference type="NCBI Taxonomy" id="29729"/>
    <lineage>
        <taxon>Eukaryota</taxon>
        <taxon>Viridiplantae</taxon>
        <taxon>Streptophyta</taxon>
        <taxon>Embryophyta</taxon>
        <taxon>Tracheophyta</taxon>
        <taxon>Spermatophyta</taxon>
        <taxon>Magnoliopsida</taxon>
        <taxon>eudicotyledons</taxon>
        <taxon>Gunneridae</taxon>
        <taxon>Pentapetalae</taxon>
        <taxon>rosids</taxon>
        <taxon>malvids</taxon>
        <taxon>Malvales</taxon>
        <taxon>Malvaceae</taxon>
        <taxon>Malvoideae</taxon>
        <taxon>Gossypium</taxon>
    </lineage>
</organism>
<name>A0ABR0MTN3_GOSAR</name>
<protein>
    <recommendedName>
        <fullName evidence="5">Luc7-like protein 3</fullName>
    </recommendedName>
</protein>
<dbReference type="Proteomes" id="UP001358586">
    <property type="component" value="Chromosome 12"/>
</dbReference>
<reference evidence="3 4" key="1">
    <citation type="submission" date="2023-03" db="EMBL/GenBank/DDBJ databases">
        <title>WGS of Gossypium arboreum.</title>
        <authorList>
            <person name="Yu D."/>
        </authorList>
    </citation>
    <scope>NUCLEOTIDE SEQUENCE [LARGE SCALE GENOMIC DNA]</scope>
    <source>
        <tissue evidence="3">Leaf</tissue>
    </source>
</reference>
<comment type="similarity">
    <text evidence="1">Belongs to the Luc7 family.</text>
</comment>
<feature type="region of interest" description="Disordered" evidence="2">
    <location>
        <begin position="144"/>
        <end position="253"/>
    </location>
</feature>
<feature type="compositionally biased region" description="Basic and acidic residues" evidence="2">
    <location>
        <begin position="144"/>
        <end position="225"/>
    </location>
</feature>
<evidence type="ECO:0000313" key="3">
    <source>
        <dbReference type="EMBL" id="KAK5777323.1"/>
    </source>
</evidence>
<feature type="compositionally biased region" description="Basic residues" evidence="2">
    <location>
        <begin position="226"/>
        <end position="253"/>
    </location>
</feature>
<gene>
    <name evidence="3" type="ORF">PVK06_045290</name>
</gene>
<dbReference type="EMBL" id="JARKNE010000012">
    <property type="protein sequence ID" value="KAK5777323.1"/>
    <property type="molecule type" value="Genomic_DNA"/>
</dbReference>
<dbReference type="Pfam" id="PF03194">
    <property type="entry name" value="LUC7"/>
    <property type="match status" value="1"/>
</dbReference>
<comment type="caution">
    <text evidence="3">The sequence shown here is derived from an EMBL/GenBank/DDBJ whole genome shotgun (WGS) entry which is preliminary data.</text>
</comment>
<evidence type="ECO:0000313" key="4">
    <source>
        <dbReference type="Proteomes" id="UP001358586"/>
    </source>
</evidence>